<dbReference type="SUPFAM" id="SSF53067">
    <property type="entry name" value="Actin-like ATPase domain"/>
    <property type="match status" value="1"/>
</dbReference>
<dbReference type="Proteomes" id="UP000032309">
    <property type="component" value="Unassembled WGS sequence"/>
</dbReference>
<dbReference type="CDD" id="cd24098">
    <property type="entry name" value="ASKHA_NBD_TobZ_N"/>
    <property type="match status" value="1"/>
</dbReference>
<reference evidence="5" key="1">
    <citation type="journal article" date="2015" name="Genome Announc.">
        <title>Draft Genome Sequence of an Anaerobic Ammonium-Oxidizing Bacterium, "Candidatus Brocadia sinica".</title>
        <authorList>
            <person name="Oshiki M."/>
            <person name="Shinyako-Hata K."/>
            <person name="Satoh H."/>
            <person name="Okabe S."/>
        </authorList>
    </citation>
    <scope>NUCLEOTIDE SEQUENCE [LARGE SCALE GENOMIC DNA]</scope>
    <source>
        <strain evidence="5">JPN1</strain>
    </source>
</reference>
<keyword evidence="4" id="KW-0808">Transferase</keyword>
<protein>
    <submittedName>
        <fullName evidence="4">Carbamoyl transferase NodU family</fullName>
    </submittedName>
</protein>
<evidence type="ECO:0000259" key="2">
    <source>
        <dbReference type="Pfam" id="PF02543"/>
    </source>
</evidence>
<dbReference type="GO" id="GO:0016740">
    <property type="term" value="F:transferase activity"/>
    <property type="evidence" value="ECO:0007669"/>
    <property type="project" value="UniProtKB-KW"/>
</dbReference>
<keyword evidence="5" id="KW-1185">Reference proteome</keyword>
<comment type="caution">
    <text evidence="4">The sequence shown here is derived from an EMBL/GenBank/DDBJ whole genome shotgun (WGS) entry which is preliminary data.</text>
</comment>
<dbReference type="EMBL" id="BAFN01000001">
    <property type="protein sequence ID" value="GAN33054.1"/>
    <property type="molecule type" value="Genomic_DNA"/>
</dbReference>
<dbReference type="RefSeq" id="WP_082059099.1">
    <property type="nucleotide sequence ID" value="NZ_BAFN01000001.1"/>
</dbReference>
<dbReference type="Gene3D" id="3.90.870.20">
    <property type="entry name" value="Carbamoyltransferase, C-terminal domain"/>
    <property type="match status" value="1"/>
</dbReference>
<evidence type="ECO:0000256" key="1">
    <source>
        <dbReference type="ARBA" id="ARBA00006129"/>
    </source>
</evidence>
<dbReference type="Gene3D" id="3.30.420.40">
    <property type="match status" value="2"/>
</dbReference>
<comment type="similarity">
    <text evidence="1">Belongs to the NodU/CmcH family.</text>
</comment>
<sequence length="572" mass="64936">MIVLGINNMHDASAAIVVDGKVVAAAEEERFSRRKHHVGFPVNAFQYCLDEAGITIKDLDAVALSWRPWVLGTRVLNALKSVSFSKKAFQAKTSRGMGQMGNEWYQLFTMKWLIERHFGKGNFRLQYIDHHLCHAVSAFFVSPFERAAALTVDGAGEEDTTVFWMCEGTEIKRLASIKLPHSLGQFYASITGFLGFKVQSDEYKVMGMAPYGKPVFADFFRNKIFDIRKDGTFRLKSRFLDYHLARQGIFLEEIIQVLGKNRLPDEEVTNHHMDIARSAQVVIEEVLFHMANHLHSKTRVDKLCLAGGVALNCVANGKLLDNTPFRQIFVQPAAGDAGTSIGAALHVYHRYTREPRRYQMKGAYLGPSYSNQRCIETLNEFGLSYKELTKEELCSRIATFLSEGKLVCWFQGRMEWGPRALGNRSLLADPRRAEMRDIINLKVKQREPFRPFAPSVLEEKSYDYFGNPIPSPFMLFAFKVNPDRQKDIPAVTHVDGTARPQTVRKEANPLYWNLIKEFENRTGVPVLLNTSFNVQEPIVCSPKDAVACFLKTKVDYLVLNNLLIEQPHKVPS</sequence>
<gene>
    <name evidence="4" type="ORF">BROSI_A1571</name>
</gene>
<dbReference type="PANTHER" id="PTHR34847:SF1">
    <property type="entry name" value="NODULATION PROTEIN U"/>
    <property type="match status" value="1"/>
</dbReference>
<evidence type="ECO:0000313" key="5">
    <source>
        <dbReference type="Proteomes" id="UP000032309"/>
    </source>
</evidence>
<name>A0ABQ0JWA4_9BACT</name>
<dbReference type="InterPro" id="IPR043129">
    <property type="entry name" value="ATPase_NBD"/>
</dbReference>
<proteinExistence type="inferred from homology"/>
<dbReference type="PANTHER" id="PTHR34847">
    <property type="entry name" value="NODULATION PROTEIN U"/>
    <property type="match status" value="1"/>
</dbReference>
<organism evidence="4 5">
    <name type="scientific">Candidatus Brocadia sinica JPN1</name>
    <dbReference type="NCBI Taxonomy" id="1197129"/>
    <lineage>
        <taxon>Bacteria</taxon>
        <taxon>Pseudomonadati</taxon>
        <taxon>Planctomycetota</taxon>
        <taxon>Candidatus Brocadiia</taxon>
        <taxon>Candidatus Brocadiales</taxon>
        <taxon>Candidatus Brocadiaceae</taxon>
        <taxon>Candidatus Brocadia</taxon>
    </lineage>
</organism>
<dbReference type="Pfam" id="PF16861">
    <property type="entry name" value="Carbam_trans_C"/>
    <property type="match status" value="1"/>
</dbReference>
<evidence type="ECO:0000259" key="3">
    <source>
        <dbReference type="Pfam" id="PF16861"/>
    </source>
</evidence>
<dbReference type="InterPro" id="IPR051338">
    <property type="entry name" value="NodU/CmcH_Carbamoyltrnsfr"/>
</dbReference>
<dbReference type="InterPro" id="IPR003696">
    <property type="entry name" value="Carbtransf_dom"/>
</dbReference>
<evidence type="ECO:0000313" key="4">
    <source>
        <dbReference type="EMBL" id="GAN33054.1"/>
    </source>
</evidence>
<dbReference type="InterPro" id="IPR038152">
    <property type="entry name" value="Carbam_trans_C_sf"/>
</dbReference>
<feature type="domain" description="Carbamoyltransferase C-terminal" evidence="3">
    <location>
        <begin position="398"/>
        <end position="565"/>
    </location>
</feature>
<feature type="domain" description="Carbamoyltransferase" evidence="2">
    <location>
        <begin position="3"/>
        <end position="345"/>
    </location>
</feature>
<accession>A0ABQ0JWA4</accession>
<dbReference type="Pfam" id="PF02543">
    <property type="entry name" value="Carbam_trans_N"/>
    <property type="match status" value="1"/>
</dbReference>
<dbReference type="InterPro" id="IPR031730">
    <property type="entry name" value="Carbam_trans_C"/>
</dbReference>